<reference evidence="2 3" key="1">
    <citation type="submission" date="2016-09" db="EMBL/GenBank/DDBJ databases">
        <title>Extensive genetic diversity and differential bi-allelic expression allows diatom success in the polar Southern Ocean.</title>
        <authorList>
            <consortium name="DOE Joint Genome Institute"/>
            <person name="Mock T."/>
            <person name="Otillar R.P."/>
            <person name="Strauss J."/>
            <person name="Dupont C."/>
            <person name="Frickenhaus S."/>
            <person name="Maumus F."/>
            <person name="Mcmullan M."/>
            <person name="Sanges R."/>
            <person name="Schmutz J."/>
            <person name="Toseland A."/>
            <person name="Valas R."/>
            <person name="Veluchamy A."/>
            <person name="Ward B.J."/>
            <person name="Allen A."/>
            <person name="Barry K."/>
            <person name="Falciatore A."/>
            <person name="Ferrante M."/>
            <person name="Fortunato A.E."/>
            <person name="Gloeckner G."/>
            <person name="Gruber A."/>
            <person name="Hipkin R."/>
            <person name="Janech M."/>
            <person name="Kroth P."/>
            <person name="Leese F."/>
            <person name="Lindquist E."/>
            <person name="Lyon B.R."/>
            <person name="Martin J."/>
            <person name="Mayer C."/>
            <person name="Parker M."/>
            <person name="Quesneville H."/>
            <person name="Raymond J."/>
            <person name="Uhlig C."/>
            <person name="Valentin K.U."/>
            <person name="Worden A.Z."/>
            <person name="Armbrust E.V."/>
            <person name="Bowler C."/>
            <person name="Green B."/>
            <person name="Moulton V."/>
            <person name="Van Oosterhout C."/>
            <person name="Grigoriev I."/>
        </authorList>
    </citation>
    <scope>NUCLEOTIDE SEQUENCE [LARGE SCALE GENOMIC DNA]</scope>
    <source>
        <strain evidence="2 3">CCMP1102</strain>
    </source>
</reference>
<feature type="region of interest" description="Disordered" evidence="1">
    <location>
        <begin position="59"/>
        <end position="80"/>
    </location>
</feature>
<dbReference type="KEGG" id="fcy:FRACYDRAFT_241765"/>
<dbReference type="Proteomes" id="UP000095751">
    <property type="component" value="Unassembled WGS sequence"/>
</dbReference>
<evidence type="ECO:0000256" key="1">
    <source>
        <dbReference type="SAM" id="MobiDB-lite"/>
    </source>
</evidence>
<name>A0A1E7F5K0_9STRA</name>
<protein>
    <submittedName>
        <fullName evidence="2">Uncharacterized protein</fullName>
    </submittedName>
</protein>
<evidence type="ECO:0000313" key="2">
    <source>
        <dbReference type="EMBL" id="OEU13427.1"/>
    </source>
</evidence>
<dbReference type="InParanoid" id="A0A1E7F5K0"/>
<sequence length="117" mass="13074">MNLLSHVLDEMYKEENQGIGKTVVILDEESAAVGNNYSNVYAEATPSEEPPDNWVFSGYHGENESKRSARQVTRQQDANRRKEICSFEAAEFEDCGFSLEIYLQAAALCIQSTSACQ</sequence>
<accession>A0A1E7F5K0</accession>
<proteinExistence type="predicted"/>
<evidence type="ECO:0000313" key="3">
    <source>
        <dbReference type="Proteomes" id="UP000095751"/>
    </source>
</evidence>
<keyword evidence="3" id="KW-1185">Reference proteome</keyword>
<gene>
    <name evidence="2" type="ORF">FRACYDRAFT_241765</name>
</gene>
<dbReference type="AlphaFoldDB" id="A0A1E7F5K0"/>
<dbReference type="EMBL" id="KV784361">
    <property type="protein sequence ID" value="OEU13427.1"/>
    <property type="molecule type" value="Genomic_DNA"/>
</dbReference>
<organism evidence="2 3">
    <name type="scientific">Fragilariopsis cylindrus CCMP1102</name>
    <dbReference type="NCBI Taxonomy" id="635003"/>
    <lineage>
        <taxon>Eukaryota</taxon>
        <taxon>Sar</taxon>
        <taxon>Stramenopiles</taxon>
        <taxon>Ochrophyta</taxon>
        <taxon>Bacillariophyta</taxon>
        <taxon>Bacillariophyceae</taxon>
        <taxon>Bacillariophycidae</taxon>
        <taxon>Bacillariales</taxon>
        <taxon>Bacillariaceae</taxon>
        <taxon>Fragilariopsis</taxon>
    </lineage>
</organism>